<dbReference type="InterPro" id="IPR005119">
    <property type="entry name" value="LysR_subst-bd"/>
</dbReference>
<dbReference type="PROSITE" id="PS50931">
    <property type="entry name" value="HTH_LYSR"/>
    <property type="match status" value="1"/>
</dbReference>
<dbReference type="InterPro" id="IPR058163">
    <property type="entry name" value="LysR-type_TF_proteobact-type"/>
</dbReference>
<dbReference type="FunFam" id="3.40.190.290:FF:000001">
    <property type="entry name" value="Transcriptional regulator, LysR family"/>
    <property type="match status" value="1"/>
</dbReference>
<reference evidence="6 7" key="1">
    <citation type="submission" date="2019-11" db="EMBL/GenBank/DDBJ databases">
        <title>Type strains purchased from KCTC, JCM and DSMZ.</title>
        <authorList>
            <person name="Lu H."/>
        </authorList>
    </citation>
    <scope>NUCLEOTIDE SEQUENCE [LARGE SCALE GENOMIC DNA]</scope>
    <source>
        <strain evidence="6 7">JCM 31587</strain>
    </source>
</reference>
<comment type="similarity">
    <text evidence="1">Belongs to the LysR transcriptional regulatory family.</text>
</comment>
<evidence type="ECO:0000256" key="2">
    <source>
        <dbReference type="ARBA" id="ARBA00023015"/>
    </source>
</evidence>
<name>A0A6L6QM45_9BURK</name>
<dbReference type="Pfam" id="PF00126">
    <property type="entry name" value="HTH_1"/>
    <property type="match status" value="1"/>
</dbReference>
<evidence type="ECO:0000256" key="3">
    <source>
        <dbReference type="ARBA" id="ARBA00023125"/>
    </source>
</evidence>
<dbReference type="InterPro" id="IPR036390">
    <property type="entry name" value="WH_DNA-bd_sf"/>
</dbReference>
<dbReference type="PANTHER" id="PTHR30537:SF5">
    <property type="entry name" value="HTH-TYPE TRANSCRIPTIONAL ACTIVATOR TTDR-RELATED"/>
    <property type="match status" value="1"/>
</dbReference>
<organism evidence="6 7">
    <name type="scientific">Massilia eburnea</name>
    <dbReference type="NCBI Taxonomy" id="1776165"/>
    <lineage>
        <taxon>Bacteria</taxon>
        <taxon>Pseudomonadati</taxon>
        <taxon>Pseudomonadota</taxon>
        <taxon>Betaproteobacteria</taxon>
        <taxon>Burkholderiales</taxon>
        <taxon>Oxalobacteraceae</taxon>
        <taxon>Telluria group</taxon>
        <taxon>Massilia</taxon>
    </lineage>
</organism>
<dbReference type="Gene3D" id="3.40.190.290">
    <property type="match status" value="1"/>
</dbReference>
<dbReference type="InterPro" id="IPR036388">
    <property type="entry name" value="WH-like_DNA-bd_sf"/>
</dbReference>
<dbReference type="Gene3D" id="1.10.10.10">
    <property type="entry name" value="Winged helix-like DNA-binding domain superfamily/Winged helix DNA-binding domain"/>
    <property type="match status" value="1"/>
</dbReference>
<dbReference type="FunFam" id="1.10.10.10:FF:000001">
    <property type="entry name" value="LysR family transcriptional regulator"/>
    <property type="match status" value="1"/>
</dbReference>
<dbReference type="Proteomes" id="UP000472320">
    <property type="component" value="Unassembled WGS sequence"/>
</dbReference>
<dbReference type="SUPFAM" id="SSF46785">
    <property type="entry name" value="Winged helix' DNA-binding domain"/>
    <property type="match status" value="1"/>
</dbReference>
<dbReference type="PANTHER" id="PTHR30537">
    <property type="entry name" value="HTH-TYPE TRANSCRIPTIONAL REGULATOR"/>
    <property type="match status" value="1"/>
</dbReference>
<evidence type="ECO:0000259" key="5">
    <source>
        <dbReference type="PROSITE" id="PS50931"/>
    </source>
</evidence>
<proteinExistence type="inferred from homology"/>
<comment type="caution">
    <text evidence="6">The sequence shown here is derived from an EMBL/GenBank/DDBJ whole genome shotgun (WGS) entry which is preliminary data.</text>
</comment>
<evidence type="ECO:0000256" key="4">
    <source>
        <dbReference type="ARBA" id="ARBA00023163"/>
    </source>
</evidence>
<protein>
    <submittedName>
        <fullName evidence="6">LysR family transcriptional regulator</fullName>
    </submittedName>
</protein>
<dbReference type="CDD" id="cd08422">
    <property type="entry name" value="PBP2_CrgA_like"/>
    <property type="match status" value="1"/>
</dbReference>
<dbReference type="RefSeq" id="WP_155455717.1">
    <property type="nucleotide sequence ID" value="NZ_WNKX01000016.1"/>
</dbReference>
<keyword evidence="7" id="KW-1185">Reference proteome</keyword>
<evidence type="ECO:0000313" key="7">
    <source>
        <dbReference type="Proteomes" id="UP000472320"/>
    </source>
</evidence>
<dbReference type="OrthoDB" id="8705920at2"/>
<dbReference type="EMBL" id="WNKX01000016">
    <property type="protein sequence ID" value="MTW12776.1"/>
    <property type="molecule type" value="Genomic_DNA"/>
</dbReference>
<feature type="domain" description="HTH lysR-type" evidence="5">
    <location>
        <begin position="1"/>
        <end position="59"/>
    </location>
</feature>
<dbReference type="GO" id="GO:0003700">
    <property type="term" value="F:DNA-binding transcription factor activity"/>
    <property type="evidence" value="ECO:0007669"/>
    <property type="project" value="InterPro"/>
</dbReference>
<dbReference type="SUPFAM" id="SSF53850">
    <property type="entry name" value="Periplasmic binding protein-like II"/>
    <property type="match status" value="1"/>
</dbReference>
<sequence>MDKLKQIEAFVAVVEKGSLARAALEQNITPVMLGRRIDALEKRLGVKLMHRTTRHQTLTEQGNVFLEDCRKLLSDMEIAERNISEGRHKATGHLIVSAPASFGRQHVAPHAPGFLAANPDVQLSFNLTDQVIDLVREGYDLGIRIGGVIDPSFVAVRLAKNRRVVCGTPEYFERNGIPRTLDDLAQHNCLAFNLQGGQQRGWYFQQGGKPVTVRVQGNLDCNDGELLHRWACESLGLAWRSTWEIQAQLAEGSLITVLDDFALPDYDIMAVYLQQRHLPAKIRFFIDELKAIYAEPGYWTKPIAQRPASAAGTGTLQLPPSP</sequence>
<accession>A0A6L6QM45</accession>
<evidence type="ECO:0000313" key="6">
    <source>
        <dbReference type="EMBL" id="MTW12776.1"/>
    </source>
</evidence>
<dbReference type="GO" id="GO:0003677">
    <property type="term" value="F:DNA binding"/>
    <property type="evidence" value="ECO:0007669"/>
    <property type="project" value="UniProtKB-KW"/>
</dbReference>
<keyword evidence="4" id="KW-0804">Transcription</keyword>
<evidence type="ECO:0000256" key="1">
    <source>
        <dbReference type="ARBA" id="ARBA00009437"/>
    </source>
</evidence>
<dbReference type="AlphaFoldDB" id="A0A6L6QM45"/>
<dbReference type="Pfam" id="PF03466">
    <property type="entry name" value="LysR_substrate"/>
    <property type="match status" value="1"/>
</dbReference>
<keyword evidence="3" id="KW-0238">DNA-binding</keyword>
<dbReference type="InterPro" id="IPR000847">
    <property type="entry name" value="LysR_HTH_N"/>
</dbReference>
<keyword evidence="2" id="KW-0805">Transcription regulation</keyword>
<gene>
    <name evidence="6" type="ORF">GM658_19390</name>
</gene>